<name>A0AAD0TMG7_9LACO</name>
<evidence type="ECO:0000313" key="1">
    <source>
        <dbReference type="EMBL" id="AYJ37857.1"/>
    </source>
</evidence>
<protein>
    <submittedName>
        <fullName evidence="1">Uncharacterized protein</fullName>
    </submittedName>
</protein>
<proteinExistence type="predicted"/>
<evidence type="ECO:0000313" key="2">
    <source>
        <dbReference type="Proteomes" id="UP000277896"/>
    </source>
</evidence>
<organism evidence="1 2">
    <name type="scientific">Lactiplantibacillus paraplantarum</name>
    <dbReference type="NCBI Taxonomy" id="60520"/>
    <lineage>
        <taxon>Bacteria</taxon>
        <taxon>Bacillati</taxon>
        <taxon>Bacillota</taxon>
        <taxon>Bacilli</taxon>
        <taxon>Lactobacillales</taxon>
        <taxon>Lactobacillaceae</taxon>
        <taxon>Lactiplantibacillus</taxon>
    </lineage>
</organism>
<dbReference type="AlphaFoldDB" id="A0AAD0TMG7"/>
<reference evidence="1 2" key="1">
    <citation type="submission" date="2018-10" db="EMBL/GenBank/DDBJ databases">
        <title>Genome seuquencing of Lactobacillus species.</title>
        <authorList>
            <person name="Baek C."/>
            <person name="Yi H."/>
        </authorList>
    </citation>
    <scope>NUCLEOTIDE SEQUENCE [LARGE SCALE GENOMIC DNA]</scope>
    <source>
        <strain evidence="1 2">DSM 10667</strain>
    </source>
</reference>
<gene>
    <name evidence="1" type="ORF">LP667_02990</name>
</gene>
<dbReference type="Proteomes" id="UP000277896">
    <property type="component" value="Chromosome"/>
</dbReference>
<sequence length="69" mass="7963">MEDQYLRRGLRLKSVSIAFQKLAEMSGNRRRKRELSRFTRTRTVSSGSELAVFDSNQAAHLNHASRIIN</sequence>
<accession>A0AAD0TMG7</accession>
<dbReference type="EMBL" id="CP032744">
    <property type="protein sequence ID" value="AYJ37857.1"/>
    <property type="molecule type" value="Genomic_DNA"/>
</dbReference>